<sequence length="81" mass="9024">MMKRCFAMKFMIRLRNPKEAEEFVHIASGFDYDIDLKTGAAYLDAKSLLGIISCALNKNAEVICPKGSDDFKKSVSKFAIA</sequence>
<protein>
    <submittedName>
        <fullName evidence="2">HPr family phosphocarrier protein</fullName>
    </submittedName>
</protein>
<dbReference type="AlphaFoldDB" id="A0A6N7IXT2"/>
<evidence type="ECO:0000313" key="3">
    <source>
        <dbReference type="Proteomes" id="UP000460257"/>
    </source>
</evidence>
<evidence type="ECO:0000313" key="2">
    <source>
        <dbReference type="EMBL" id="MQN00528.1"/>
    </source>
</evidence>
<reference evidence="2" key="1">
    <citation type="journal article" date="2020" name="Appl. Environ. Microbiol.">
        <title>Medium-Chain Fatty Acid Synthesis by 'Candidatus Weimeria bifida' gen. nov., sp. nov., and 'Candidatus Pseudoramibacter fermentans' sp. nov.</title>
        <authorList>
            <person name="Scarborough M.J."/>
            <person name="Myers K.S."/>
            <person name="Donohue T.J."/>
            <person name="Noguera D.R."/>
        </authorList>
    </citation>
    <scope>NUCLEOTIDE SEQUENCE</scope>
    <source>
        <strain evidence="2">LCO1.1</strain>
    </source>
</reference>
<evidence type="ECO:0000259" key="1">
    <source>
        <dbReference type="Pfam" id="PF00381"/>
    </source>
</evidence>
<keyword evidence="3" id="KW-1185">Reference proteome</keyword>
<name>A0A6N7IXT2_9FIRM</name>
<dbReference type="EMBL" id="VOGC01000002">
    <property type="protein sequence ID" value="MQN00528.1"/>
    <property type="molecule type" value="Genomic_DNA"/>
</dbReference>
<comment type="caution">
    <text evidence="2">The sequence shown here is derived from an EMBL/GenBank/DDBJ whole genome shotgun (WGS) entry which is preliminary data.</text>
</comment>
<dbReference type="InterPro" id="IPR000032">
    <property type="entry name" value="HPr-like"/>
</dbReference>
<dbReference type="Pfam" id="PF00381">
    <property type="entry name" value="PTS-HPr"/>
    <property type="match status" value="1"/>
</dbReference>
<organism evidence="2 3">
    <name type="scientific">Candidatus Weimeria bifida</name>
    <dbReference type="NCBI Taxonomy" id="2599074"/>
    <lineage>
        <taxon>Bacteria</taxon>
        <taxon>Bacillati</taxon>
        <taxon>Bacillota</taxon>
        <taxon>Clostridia</taxon>
        <taxon>Lachnospirales</taxon>
        <taxon>Lachnospiraceae</taxon>
        <taxon>Candidatus Weimeria</taxon>
    </lineage>
</organism>
<proteinExistence type="predicted"/>
<gene>
    <name evidence="2" type="ORF">FRC54_00780</name>
</gene>
<dbReference type="Proteomes" id="UP000460257">
    <property type="component" value="Unassembled WGS sequence"/>
</dbReference>
<dbReference type="InterPro" id="IPR035895">
    <property type="entry name" value="HPr-like_sf"/>
</dbReference>
<accession>A0A6N7IXT2</accession>
<feature type="domain" description="HPr" evidence="1">
    <location>
        <begin position="20"/>
        <end position="63"/>
    </location>
</feature>
<dbReference type="SUPFAM" id="SSF55594">
    <property type="entry name" value="HPr-like"/>
    <property type="match status" value="1"/>
</dbReference>
<dbReference type="Gene3D" id="3.30.1340.10">
    <property type="entry name" value="HPr-like"/>
    <property type="match status" value="1"/>
</dbReference>